<keyword evidence="2" id="KW-0810">Translation regulation</keyword>
<dbReference type="Pfam" id="PF02410">
    <property type="entry name" value="RsfS"/>
    <property type="match status" value="1"/>
</dbReference>
<dbReference type="Gene3D" id="3.30.460.10">
    <property type="entry name" value="Beta Polymerase, domain 2"/>
    <property type="match status" value="1"/>
</dbReference>
<evidence type="ECO:0000313" key="4">
    <source>
        <dbReference type="Proteomes" id="UP000320421"/>
    </source>
</evidence>
<dbReference type="EMBL" id="CP036266">
    <property type="protein sequence ID" value="QDT22701.1"/>
    <property type="molecule type" value="Genomic_DNA"/>
</dbReference>
<dbReference type="HAMAP" id="MF_01477">
    <property type="entry name" value="Iojap_RsfS"/>
    <property type="match status" value="1"/>
</dbReference>
<accession>A0A517PTK6</accession>
<proteinExistence type="inferred from homology"/>
<dbReference type="InterPro" id="IPR004394">
    <property type="entry name" value="Iojap/RsfS/C7orf30"/>
</dbReference>
<protein>
    <recommendedName>
        <fullName evidence="2">Ribosomal silencing factor RsfS</fullName>
    </recommendedName>
</protein>
<evidence type="ECO:0000256" key="2">
    <source>
        <dbReference type="HAMAP-Rule" id="MF_01477"/>
    </source>
</evidence>
<dbReference type="InterPro" id="IPR043519">
    <property type="entry name" value="NT_sf"/>
</dbReference>
<dbReference type="NCBIfam" id="TIGR00090">
    <property type="entry name" value="rsfS_iojap_ybeB"/>
    <property type="match status" value="1"/>
</dbReference>
<name>A0A517PTK6_9PLAN</name>
<dbReference type="PANTHER" id="PTHR21043">
    <property type="entry name" value="IOJAP SUPERFAMILY ORTHOLOG"/>
    <property type="match status" value="1"/>
</dbReference>
<dbReference type="RefSeq" id="WP_232106638.1">
    <property type="nucleotide sequence ID" value="NZ_CP036266.1"/>
</dbReference>
<reference evidence="3 4" key="1">
    <citation type="submission" date="2019-02" db="EMBL/GenBank/DDBJ databases">
        <title>Deep-cultivation of Planctomycetes and their phenomic and genomic characterization uncovers novel biology.</title>
        <authorList>
            <person name="Wiegand S."/>
            <person name="Jogler M."/>
            <person name="Boedeker C."/>
            <person name="Pinto D."/>
            <person name="Vollmers J."/>
            <person name="Rivas-Marin E."/>
            <person name="Kohn T."/>
            <person name="Peeters S.H."/>
            <person name="Heuer A."/>
            <person name="Rast P."/>
            <person name="Oberbeckmann S."/>
            <person name="Bunk B."/>
            <person name="Jeske O."/>
            <person name="Meyerdierks A."/>
            <person name="Storesund J.E."/>
            <person name="Kallscheuer N."/>
            <person name="Luecker S."/>
            <person name="Lage O.M."/>
            <person name="Pohl T."/>
            <person name="Merkel B.J."/>
            <person name="Hornburger P."/>
            <person name="Mueller R.-W."/>
            <person name="Bruemmer F."/>
            <person name="Labrenz M."/>
            <person name="Spormann A.M."/>
            <person name="Op den Camp H."/>
            <person name="Overmann J."/>
            <person name="Amann R."/>
            <person name="Jetten M.S.M."/>
            <person name="Mascher T."/>
            <person name="Medema M.H."/>
            <person name="Devos D.P."/>
            <person name="Kaster A.-K."/>
            <person name="Ovreas L."/>
            <person name="Rohde M."/>
            <person name="Galperin M.Y."/>
            <person name="Jogler C."/>
        </authorList>
    </citation>
    <scope>NUCLEOTIDE SEQUENCE [LARGE SCALE GENOMIC DNA]</scope>
    <source>
        <strain evidence="3 4">HG66A1</strain>
    </source>
</reference>
<comment type="subunit">
    <text evidence="2">Interacts with ribosomal protein uL14 (rplN).</text>
</comment>
<dbReference type="SUPFAM" id="SSF81301">
    <property type="entry name" value="Nucleotidyltransferase"/>
    <property type="match status" value="1"/>
</dbReference>
<keyword evidence="4" id="KW-1185">Reference proteome</keyword>
<dbReference type="GO" id="GO:0005737">
    <property type="term" value="C:cytoplasm"/>
    <property type="evidence" value="ECO:0007669"/>
    <property type="project" value="UniProtKB-SubCell"/>
</dbReference>
<comment type="similarity">
    <text evidence="1 2">Belongs to the Iojap/RsfS family.</text>
</comment>
<keyword evidence="2" id="KW-0963">Cytoplasm</keyword>
<keyword evidence="2" id="KW-0678">Repressor</keyword>
<evidence type="ECO:0000256" key="1">
    <source>
        <dbReference type="ARBA" id="ARBA00010574"/>
    </source>
</evidence>
<evidence type="ECO:0000313" key="3">
    <source>
        <dbReference type="EMBL" id="QDT22701.1"/>
    </source>
</evidence>
<dbReference type="GO" id="GO:0017148">
    <property type="term" value="P:negative regulation of translation"/>
    <property type="evidence" value="ECO:0007669"/>
    <property type="project" value="UniProtKB-UniRule"/>
</dbReference>
<sequence>MSSLERACLCARVCEQFKGQDIVVLDVTKITPLFDYFIITSATNQRQAHAIAEEIRVLMKQDHANRRNIEGKDSNWILGDYGDVVLHIFTDDARGLYDLERLWGDAPQLDWQSHKPADSQ</sequence>
<dbReference type="GO" id="GO:0042256">
    <property type="term" value="P:cytosolic ribosome assembly"/>
    <property type="evidence" value="ECO:0007669"/>
    <property type="project" value="UniProtKB-UniRule"/>
</dbReference>
<dbReference type="PANTHER" id="PTHR21043:SF0">
    <property type="entry name" value="MITOCHONDRIAL ASSEMBLY OF RIBOSOMAL LARGE SUBUNIT PROTEIN 1"/>
    <property type="match status" value="1"/>
</dbReference>
<dbReference type="GO" id="GO:0090071">
    <property type="term" value="P:negative regulation of ribosome biogenesis"/>
    <property type="evidence" value="ECO:0007669"/>
    <property type="project" value="UniProtKB-UniRule"/>
</dbReference>
<dbReference type="GO" id="GO:0043023">
    <property type="term" value="F:ribosomal large subunit binding"/>
    <property type="evidence" value="ECO:0007669"/>
    <property type="project" value="TreeGrafter"/>
</dbReference>
<comment type="function">
    <text evidence="2">Functions as a ribosomal silencing factor. Interacts with ribosomal protein uL14 (rplN), blocking formation of intersubunit bridge B8. Prevents association of the 30S and 50S ribosomal subunits and the formation of functional ribosomes, thus repressing translation.</text>
</comment>
<gene>
    <name evidence="2 3" type="primary">rsfS</name>
    <name evidence="3" type="ORF">HG66A1_45100</name>
</gene>
<dbReference type="Proteomes" id="UP000320421">
    <property type="component" value="Chromosome"/>
</dbReference>
<dbReference type="AlphaFoldDB" id="A0A517PTK6"/>
<comment type="subcellular location">
    <subcellularLocation>
        <location evidence="2">Cytoplasm</location>
    </subcellularLocation>
</comment>
<organism evidence="3 4">
    <name type="scientific">Gimesia chilikensis</name>
    <dbReference type="NCBI Taxonomy" id="2605989"/>
    <lineage>
        <taxon>Bacteria</taxon>
        <taxon>Pseudomonadati</taxon>
        <taxon>Planctomycetota</taxon>
        <taxon>Planctomycetia</taxon>
        <taxon>Planctomycetales</taxon>
        <taxon>Planctomycetaceae</taxon>
        <taxon>Gimesia</taxon>
    </lineage>
</organism>